<evidence type="ECO:0000313" key="7">
    <source>
        <dbReference type="Proteomes" id="UP000523079"/>
    </source>
</evidence>
<dbReference type="SUPFAM" id="SSF46689">
    <property type="entry name" value="Homeodomain-like"/>
    <property type="match status" value="2"/>
</dbReference>
<evidence type="ECO:0000256" key="3">
    <source>
        <dbReference type="ARBA" id="ARBA00023159"/>
    </source>
</evidence>
<dbReference type="InterPro" id="IPR037923">
    <property type="entry name" value="HTH-like"/>
</dbReference>
<dbReference type="PROSITE" id="PS01124">
    <property type="entry name" value="HTH_ARAC_FAMILY_2"/>
    <property type="match status" value="1"/>
</dbReference>
<keyword evidence="7" id="KW-1185">Reference proteome</keyword>
<dbReference type="InterPro" id="IPR050204">
    <property type="entry name" value="AraC_XylS_family_regulators"/>
</dbReference>
<keyword evidence="3" id="KW-0010">Activator</keyword>
<dbReference type="GO" id="GO:0003700">
    <property type="term" value="F:DNA-binding transcription factor activity"/>
    <property type="evidence" value="ECO:0007669"/>
    <property type="project" value="InterPro"/>
</dbReference>
<dbReference type="SMART" id="SM00342">
    <property type="entry name" value="HTH_ARAC"/>
    <property type="match status" value="1"/>
</dbReference>
<dbReference type="GO" id="GO:0043565">
    <property type="term" value="F:sequence-specific DNA binding"/>
    <property type="evidence" value="ECO:0007669"/>
    <property type="project" value="InterPro"/>
</dbReference>
<evidence type="ECO:0000256" key="1">
    <source>
        <dbReference type="ARBA" id="ARBA00023015"/>
    </source>
</evidence>
<evidence type="ECO:0000256" key="4">
    <source>
        <dbReference type="ARBA" id="ARBA00023163"/>
    </source>
</evidence>
<dbReference type="Proteomes" id="UP000523079">
    <property type="component" value="Unassembled WGS sequence"/>
</dbReference>
<gene>
    <name evidence="6" type="ORF">FHX74_001873</name>
</gene>
<dbReference type="PROSITE" id="PS00041">
    <property type="entry name" value="HTH_ARAC_FAMILY_1"/>
    <property type="match status" value="1"/>
</dbReference>
<dbReference type="PANTHER" id="PTHR46796">
    <property type="entry name" value="HTH-TYPE TRANSCRIPTIONAL ACTIVATOR RHAS-RELATED"/>
    <property type="match status" value="1"/>
</dbReference>
<evidence type="ECO:0000256" key="2">
    <source>
        <dbReference type="ARBA" id="ARBA00023125"/>
    </source>
</evidence>
<keyword evidence="2" id="KW-0238">DNA-binding</keyword>
<organism evidence="6 7">
    <name type="scientific">Microlunatus kandeliicorticis</name>
    <dbReference type="NCBI Taxonomy" id="1759536"/>
    <lineage>
        <taxon>Bacteria</taxon>
        <taxon>Bacillati</taxon>
        <taxon>Actinomycetota</taxon>
        <taxon>Actinomycetes</taxon>
        <taxon>Propionibacteriales</taxon>
        <taxon>Propionibacteriaceae</taxon>
        <taxon>Microlunatus</taxon>
    </lineage>
</organism>
<dbReference type="EMBL" id="JACGWT010000003">
    <property type="protein sequence ID" value="MBA8794254.1"/>
    <property type="molecule type" value="Genomic_DNA"/>
</dbReference>
<proteinExistence type="predicted"/>
<dbReference type="Pfam" id="PF12833">
    <property type="entry name" value="HTH_18"/>
    <property type="match status" value="1"/>
</dbReference>
<evidence type="ECO:0000313" key="6">
    <source>
        <dbReference type="EMBL" id="MBA8794254.1"/>
    </source>
</evidence>
<keyword evidence="1" id="KW-0805">Transcription regulation</keyword>
<dbReference type="PRINTS" id="PR00032">
    <property type="entry name" value="HTHARAC"/>
</dbReference>
<reference evidence="6 7" key="1">
    <citation type="submission" date="2020-07" db="EMBL/GenBank/DDBJ databases">
        <title>Sequencing the genomes of 1000 actinobacteria strains.</title>
        <authorList>
            <person name="Klenk H.-P."/>
        </authorList>
    </citation>
    <scope>NUCLEOTIDE SEQUENCE [LARGE SCALE GENOMIC DNA]</scope>
    <source>
        <strain evidence="6 7">DSM 100723</strain>
    </source>
</reference>
<sequence length="282" mass="31011">MRTHRRPRVEALIPQFDRLEAGRFAEGPAYDTWRSRGTEDWLVIHTVGGRGRFGYAGGEVESEPGDLVLLAPRTLHDYGTADGAGEWLLQFAHFHPRTEWLPLLDWPLLAPGLGRIRVDGEAGRRVREAFDQTVTLSRSGLARAELFGLNALEQVLLWASTQRPGSGRTDPRLITVLELISTRLAEPLTVAGLAAAVGLSASRLTHLFSEQLGLSPRDFLEQQRMQAAAQLLRLTGRTVTEVAAAVGYDDPLYFSTRFRRFSGRSPSAFRSAPGRDAAGRGG</sequence>
<dbReference type="RefSeq" id="WP_182559868.1">
    <property type="nucleotide sequence ID" value="NZ_JACGWT010000003.1"/>
</dbReference>
<dbReference type="InterPro" id="IPR020449">
    <property type="entry name" value="Tscrpt_reg_AraC-type_HTH"/>
</dbReference>
<dbReference type="Gene3D" id="1.10.10.60">
    <property type="entry name" value="Homeodomain-like"/>
    <property type="match status" value="2"/>
</dbReference>
<dbReference type="Gene3D" id="2.60.120.280">
    <property type="entry name" value="Regulatory protein AraC"/>
    <property type="match status" value="1"/>
</dbReference>
<dbReference type="AlphaFoldDB" id="A0A7W3IS61"/>
<dbReference type="InterPro" id="IPR009057">
    <property type="entry name" value="Homeodomain-like_sf"/>
</dbReference>
<dbReference type="InterPro" id="IPR018060">
    <property type="entry name" value="HTH_AraC"/>
</dbReference>
<accession>A0A7W3IS61</accession>
<dbReference type="InterPro" id="IPR018062">
    <property type="entry name" value="HTH_AraC-typ_CS"/>
</dbReference>
<protein>
    <submittedName>
        <fullName evidence="6">AraC family transcriptional regulator of arabinose operon</fullName>
    </submittedName>
</protein>
<dbReference type="Pfam" id="PF02311">
    <property type="entry name" value="AraC_binding"/>
    <property type="match status" value="1"/>
</dbReference>
<evidence type="ECO:0000259" key="5">
    <source>
        <dbReference type="PROSITE" id="PS01124"/>
    </source>
</evidence>
<comment type="caution">
    <text evidence="6">The sequence shown here is derived from an EMBL/GenBank/DDBJ whole genome shotgun (WGS) entry which is preliminary data.</text>
</comment>
<keyword evidence="4" id="KW-0804">Transcription</keyword>
<name>A0A7W3IS61_9ACTN</name>
<feature type="domain" description="HTH araC/xylS-type" evidence="5">
    <location>
        <begin position="174"/>
        <end position="272"/>
    </location>
</feature>
<dbReference type="SUPFAM" id="SSF51215">
    <property type="entry name" value="Regulatory protein AraC"/>
    <property type="match status" value="1"/>
</dbReference>
<dbReference type="InterPro" id="IPR003313">
    <property type="entry name" value="AraC-bd"/>
</dbReference>